<evidence type="ECO:0000313" key="2">
    <source>
        <dbReference type="EMBL" id="GBP78161.1"/>
    </source>
</evidence>
<feature type="region of interest" description="Disordered" evidence="1">
    <location>
        <begin position="470"/>
        <end position="496"/>
    </location>
</feature>
<feature type="region of interest" description="Disordered" evidence="1">
    <location>
        <begin position="125"/>
        <end position="196"/>
    </location>
</feature>
<feature type="compositionally biased region" description="Low complexity" evidence="1">
    <location>
        <begin position="360"/>
        <end position="380"/>
    </location>
</feature>
<feature type="compositionally biased region" description="Polar residues" evidence="1">
    <location>
        <begin position="381"/>
        <end position="426"/>
    </location>
</feature>
<gene>
    <name evidence="2" type="ORF">EVAR_99195_1</name>
</gene>
<feature type="compositionally biased region" description="Polar residues" evidence="1">
    <location>
        <begin position="238"/>
        <end position="262"/>
    </location>
</feature>
<feature type="region of interest" description="Disordered" evidence="1">
    <location>
        <begin position="348"/>
        <end position="426"/>
    </location>
</feature>
<feature type="compositionally biased region" description="Polar residues" evidence="1">
    <location>
        <begin position="348"/>
        <end position="359"/>
    </location>
</feature>
<keyword evidence="3" id="KW-1185">Reference proteome</keyword>
<feature type="compositionally biased region" description="Acidic residues" evidence="1">
    <location>
        <begin position="273"/>
        <end position="284"/>
    </location>
</feature>
<sequence>MTVIRLRVFCRLEVVITGFLRLQMRQGVDNSRKEFYVVRLLGLPHEDIDDCVCVPRSWMKSKRSKQGKVSVAYPIEDPIVTKERVEKRQKHSKRWKFYEAVVKYSTNYYYDAEFWIASMNDFSPAENGSTDKKGDQPVSTPNRQRRRPNWALPSSFITKRHRKAVVSSKNHRKPMKRNLLRRPTPSESHIHNKGSEIREIAEPINSAQNLLSVAAECKEKELIIITDNVLMQNSQTKNVYTRSSRGGSIIEQDSNSSQNQGREPSVPVICVQDSDEASSDEEAPSESAAENRSKVGQVLPSVRNVSSMLSESSDKLRLRLVPNDKLFQSTGAQETTVEKCNDIQSITDKIPSTAQPPLNTSNESSGLYSNSSGMSYSLTSENNSLENGKIQQTFSSTSEPGSRSRQFVQSQSISNNRYTTQSSSNPANQFSQLAELLCRKSPKSFHRDGLINITKNISTDTVQNSSNLMNKKSSLQPQRSTKKHAPPNVESSSQTIPQIPLSLNLERPVEINGLAREVSFQGFTNNIFATQRLLHVANQSRQYFKQLHNGHYIPDYLGDLQQNPHVQDSIRSSKRRNSIDQSMFRPHFMKNETNSMQTSLNSANQTNQFLQHAPNNFGYTEQDLLRFGKDIRKATNNIDNDLRIHPHDIMTNVPSNARNYSNTPDQFNQHFLDQRQFQCSYQNLKHIPYSQNLRVDMSVGAIDANQRVHFQDVTKSAPSNLTTQSRHSTVYDLLRSPYTQALLPKRATGQIYINPTVVPQYPTEAIKSATQNISTQSECSCKYSHNRQFQSVNRCHTFNNAYTQKGMVDKSTETDSTLNHANREDHISRSVAFQNFSTIIADRSCQVDEWLMRKPPSPTVQQMPGFGSRKEALGPLDDEDCVEQGIPFITVTKDRPIPIRTTSSSTNRSPTSRPIADQEFLHDLFTLFNKMSGDLSNANQMFINFHEKIVKLNEALQKVAPSNETTSHRD</sequence>
<evidence type="ECO:0000313" key="3">
    <source>
        <dbReference type="Proteomes" id="UP000299102"/>
    </source>
</evidence>
<dbReference type="EMBL" id="BGZK01001359">
    <property type="protein sequence ID" value="GBP78161.1"/>
    <property type="molecule type" value="Genomic_DNA"/>
</dbReference>
<name>A0A4C1YNW9_EUMVA</name>
<feature type="region of interest" description="Disordered" evidence="1">
    <location>
        <begin position="238"/>
        <end position="296"/>
    </location>
</feature>
<protein>
    <submittedName>
        <fullName evidence="2">Uncharacterized protein</fullName>
    </submittedName>
</protein>
<dbReference type="AlphaFoldDB" id="A0A4C1YNW9"/>
<proteinExistence type="predicted"/>
<dbReference type="Proteomes" id="UP000299102">
    <property type="component" value="Unassembled WGS sequence"/>
</dbReference>
<evidence type="ECO:0000256" key="1">
    <source>
        <dbReference type="SAM" id="MobiDB-lite"/>
    </source>
</evidence>
<feature type="compositionally biased region" description="Basic residues" evidence="1">
    <location>
        <begin position="158"/>
        <end position="180"/>
    </location>
</feature>
<dbReference type="OrthoDB" id="10071220at2759"/>
<comment type="caution">
    <text evidence="2">The sequence shown here is derived from an EMBL/GenBank/DDBJ whole genome shotgun (WGS) entry which is preliminary data.</text>
</comment>
<accession>A0A4C1YNW9</accession>
<organism evidence="2 3">
    <name type="scientific">Eumeta variegata</name>
    <name type="common">Bagworm moth</name>
    <name type="synonym">Eumeta japonica</name>
    <dbReference type="NCBI Taxonomy" id="151549"/>
    <lineage>
        <taxon>Eukaryota</taxon>
        <taxon>Metazoa</taxon>
        <taxon>Ecdysozoa</taxon>
        <taxon>Arthropoda</taxon>
        <taxon>Hexapoda</taxon>
        <taxon>Insecta</taxon>
        <taxon>Pterygota</taxon>
        <taxon>Neoptera</taxon>
        <taxon>Endopterygota</taxon>
        <taxon>Lepidoptera</taxon>
        <taxon>Glossata</taxon>
        <taxon>Ditrysia</taxon>
        <taxon>Tineoidea</taxon>
        <taxon>Psychidae</taxon>
        <taxon>Oiketicinae</taxon>
        <taxon>Eumeta</taxon>
    </lineage>
</organism>
<reference evidence="2 3" key="1">
    <citation type="journal article" date="2019" name="Commun. Biol.">
        <title>The bagworm genome reveals a unique fibroin gene that provides high tensile strength.</title>
        <authorList>
            <person name="Kono N."/>
            <person name="Nakamura H."/>
            <person name="Ohtoshi R."/>
            <person name="Tomita M."/>
            <person name="Numata K."/>
            <person name="Arakawa K."/>
        </authorList>
    </citation>
    <scope>NUCLEOTIDE SEQUENCE [LARGE SCALE GENOMIC DNA]</scope>
</reference>